<dbReference type="EMBL" id="CAJMWX010000420">
    <property type="protein sequence ID" value="CAE6417003.1"/>
    <property type="molecule type" value="Genomic_DNA"/>
</dbReference>
<sequence>MYSSKWFRTMDRYLPCYSGSDFFPSDDVVRSYSLDYIKTIAIPHIDQRIELPEDLCAAYSAILSLLRFPQELQVLRDTSLLSKCSNHLREYINQTKRSWRSVPTLFSHESGFLCFRVIVLLLQVGILLHTDTLDQFLKEVSSGESDPYQIAVTLSEFTMGLLLSKDNSSPRDWLLAASSLQTAGRRTFLKSVGGFDNADAEDLLKLIWKDRNRFLEISSRIPTPGWALLLLILGEHMQWKSEVDGICLVASASELKALETFCLDCVQDRPDPGEGLDDIYYEGSLANVHDARTFH</sequence>
<name>A0A8H3A9J5_9AGAM</name>
<comment type="caution">
    <text evidence="1">The sequence shown here is derived from an EMBL/GenBank/DDBJ whole genome shotgun (WGS) entry which is preliminary data.</text>
</comment>
<accession>A0A8H3A9J5</accession>
<reference evidence="1" key="1">
    <citation type="submission" date="2021-01" db="EMBL/GenBank/DDBJ databases">
        <authorList>
            <person name="Kaushik A."/>
        </authorList>
    </citation>
    <scope>NUCLEOTIDE SEQUENCE</scope>
    <source>
        <strain evidence="1">AG4-R118</strain>
    </source>
</reference>
<dbReference type="Proteomes" id="UP000663888">
    <property type="component" value="Unassembled WGS sequence"/>
</dbReference>
<gene>
    <name evidence="1" type="ORF">RDB_LOCUS18334</name>
</gene>
<protein>
    <submittedName>
        <fullName evidence="1">Uncharacterized protein</fullName>
    </submittedName>
</protein>
<dbReference type="AlphaFoldDB" id="A0A8H3A9J5"/>
<organism evidence="1 2">
    <name type="scientific">Rhizoctonia solani</name>
    <dbReference type="NCBI Taxonomy" id="456999"/>
    <lineage>
        <taxon>Eukaryota</taxon>
        <taxon>Fungi</taxon>
        <taxon>Dikarya</taxon>
        <taxon>Basidiomycota</taxon>
        <taxon>Agaricomycotina</taxon>
        <taxon>Agaricomycetes</taxon>
        <taxon>Cantharellales</taxon>
        <taxon>Ceratobasidiaceae</taxon>
        <taxon>Rhizoctonia</taxon>
    </lineage>
</organism>
<evidence type="ECO:0000313" key="2">
    <source>
        <dbReference type="Proteomes" id="UP000663888"/>
    </source>
</evidence>
<proteinExistence type="predicted"/>
<evidence type="ECO:0000313" key="1">
    <source>
        <dbReference type="EMBL" id="CAE6417003.1"/>
    </source>
</evidence>